<organism evidence="1 2">
    <name type="scientific">Macrophomina phaseolina</name>
    <dbReference type="NCBI Taxonomy" id="35725"/>
    <lineage>
        <taxon>Eukaryota</taxon>
        <taxon>Fungi</taxon>
        <taxon>Dikarya</taxon>
        <taxon>Ascomycota</taxon>
        <taxon>Pezizomycotina</taxon>
        <taxon>Dothideomycetes</taxon>
        <taxon>Dothideomycetes incertae sedis</taxon>
        <taxon>Botryosphaeriales</taxon>
        <taxon>Botryosphaeriaceae</taxon>
        <taxon>Macrophomina</taxon>
    </lineage>
</organism>
<sequence length="292" mass="34064">MATLKLRLRVYEQTQMDHIDAQRFKTASLYSAQGCRHLREIDALYDWTEQHMTMRPRVHIDPIRSRVEAIIALLKIVCHENLKDHPDSKRVDEYTAAILPQHFADFSDEQLNEVPRDMKEDIGQFLSIFFTDESTVETWVPRGDIDEYLSWDWETTLQDVLRWLRDPSVKRGFRLQCYAQPGQKYKKQTETKTNPANRNSSKFVEKLQDGEYHQETTHAPMPPISRARPLMEIIGIRHGAISLHELLDVPMKVVASQWLQGCRWDGLKTFQLFSNISLEVSGCQWPGLSSCY</sequence>
<evidence type="ECO:0000313" key="2">
    <source>
        <dbReference type="Proteomes" id="UP000774617"/>
    </source>
</evidence>
<name>A0ABQ8GUW5_9PEZI</name>
<dbReference type="EMBL" id="JAGTJR010000001">
    <property type="protein sequence ID" value="KAH7065046.1"/>
    <property type="molecule type" value="Genomic_DNA"/>
</dbReference>
<dbReference type="Proteomes" id="UP000774617">
    <property type="component" value="Unassembled WGS sequence"/>
</dbReference>
<proteinExistence type="predicted"/>
<gene>
    <name evidence="1" type="ORF">B0J12DRAFT_693429</name>
</gene>
<evidence type="ECO:0000313" key="1">
    <source>
        <dbReference type="EMBL" id="KAH7065046.1"/>
    </source>
</evidence>
<accession>A0ABQ8GUW5</accession>
<comment type="caution">
    <text evidence="1">The sequence shown here is derived from an EMBL/GenBank/DDBJ whole genome shotgun (WGS) entry which is preliminary data.</text>
</comment>
<keyword evidence="2" id="KW-1185">Reference proteome</keyword>
<protein>
    <submittedName>
        <fullName evidence="1">Uncharacterized protein</fullName>
    </submittedName>
</protein>
<reference evidence="1 2" key="1">
    <citation type="journal article" date="2021" name="Nat. Commun.">
        <title>Genetic determinants of endophytism in the Arabidopsis root mycobiome.</title>
        <authorList>
            <person name="Mesny F."/>
            <person name="Miyauchi S."/>
            <person name="Thiergart T."/>
            <person name="Pickel B."/>
            <person name="Atanasova L."/>
            <person name="Karlsson M."/>
            <person name="Huettel B."/>
            <person name="Barry K.W."/>
            <person name="Haridas S."/>
            <person name="Chen C."/>
            <person name="Bauer D."/>
            <person name="Andreopoulos W."/>
            <person name="Pangilinan J."/>
            <person name="LaButti K."/>
            <person name="Riley R."/>
            <person name="Lipzen A."/>
            <person name="Clum A."/>
            <person name="Drula E."/>
            <person name="Henrissat B."/>
            <person name="Kohler A."/>
            <person name="Grigoriev I.V."/>
            <person name="Martin F.M."/>
            <person name="Hacquard S."/>
        </authorList>
    </citation>
    <scope>NUCLEOTIDE SEQUENCE [LARGE SCALE GENOMIC DNA]</scope>
    <source>
        <strain evidence="1 2">MPI-SDFR-AT-0080</strain>
    </source>
</reference>